<organism evidence="2">
    <name type="scientific">marine sediment metagenome</name>
    <dbReference type="NCBI Taxonomy" id="412755"/>
    <lineage>
        <taxon>unclassified sequences</taxon>
        <taxon>metagenomes</taxon>
        <taxon>ecological metagenomes</taxon>
    </lineage>
</organism>
<dbReference type="InterPro" id="IPR002123">
    <property type="entry name" value="Plipid/glycerol_acylTrfase"/>
</dbReference>
<dbReference type="EMBL" id="BARU01017520">
    <property type="protein sequence ID" value="GAH60718.1"/>
    <property type="molecule type" value="Genomic_DNA"/>
</dbReference>
<sequence length="217" mass="25655">ILPMLYFPWWFRELLERIRNLLTWPLKLKITKRDSTIDIFTHNFKDIPVSTADKHNLRHFWWILEGWNIFINRQEGEIGVRGSALRQAVEILKNNGRIIIFPGGGRDFKAEKKGDGIYDIKTRQLILRRPKTGMGWMVKRTGATIVPIRLEGTDKALPNEANEILPRFLRFERYILRIWHPTIIRIGEPLRFPVGTKEEVVLEKFIQAQIELYQEGR</sequence>
<accession>X1IT62</accession>
<dbReference type="GO" id="GO:0016746">
    <property type="term" value="F:acyltransferase activity"/>
    <property type="evidence" value="ECO:0007669"/>
    <property type="project" value="InterPro"/>
</dbReference>
<proteinExistence type="predicted"/>
<evidence type="ECO:0000313" key="2">
    <source>
        <dbReference type="EMBL" id="GAH60718.1"/>
    </source>
</evidence>
<gene>
    <name evidence="2" type="ORF">S03H2_29049</name>
</gene>
<dbReference type="AlphaFoldDB" id="X1IT62"/>
<feature type="domain" description="Phospholipid/glycerol acyltransferase" evidence="1">
    <location>
        <begin position="35"/>
        <end position="153"/>
    </location>
</feature>
<dbReference type="SMART" id="SM00563">
    <property type="entry name" value="PlsC"/>
    <property type="match status" value="1"/>
</dbReference>
<name>X1IT62_9ZZZZ</name>
<reference evidence="2" key="1">
    <citation type="journal article" date="2014" name="Front. Microbiol.">
        <title>High frequency of phylogenetically diverse reductive dehalogenase-homologous genes in deep subseafloor sedimentary metagenomes.</title>
        <authorList>
            <person name="Kawai M."/>
            <person name="Futagami T."/>
            <person name="Toyoda A."/>
            <person name="Takaki Y."/>
            <person name="Nishi S."/>
            <person name="Hori S."/>
            <person name="Arai W."/>
            <person name="Tsubouchi T."/>
            <person name="Morono Y."/>
            <person name="Uchiyama I."/>
            <person name="Ito T."/>
            <person name="Fujiyama A."/>
            <person name="Inagaki F."/>
            <person name="Takami H."/>
        </authorList>
    </citation>
    <scope>NUCLEOTIDE SEQUENCE</scope>
    <source>
        <strain evidence="2">Expedition CK06-06</strain>
    </source>
</reference>
<protein>
    <recommendedName>
        <fullName evidence="1">Phospholipid/glycerol acyltransferase domain-containing protein</fullName>
    </recommendedName>
</protein>
<comment type="caution">
    <text evidence="2">The sequence shown here is derived from an EMBL/GenBank/DDBJ whole genome shotgun (WGS) entry which is preliminary data.</text>
</comment>
<dbReference type="Pfam" id="PF01553">
    <property type="entry name" value="Acyltransferase"/>
    <property type="match status" value="1"/>
</dbReference>
<evidence type="ECO:0000259" key="1">
    <source>
        <dbReference type="SMART" id="SM00563"/>
    </source>
</evidence>
<dbReference type="SUPFAM" id="SSF69593">
    <property type="entry name" value="Glycerol-3-phosphate (1)-acyltransferase"/>
    <property type="match status" value="1"/>
</dbReference>
<feature type="non-terminal residue" evidence="2">
    <location>
        <position position="1"/>
    </location>
</feature>